<evidence type="ECO:0000313" key="2">
    <source>
        <dbReference type="Proteomes" id="UP000606889"/>
    </source>
</evidence>
<dbReference type="Proteomes" id="UP000606889">
    <property type="component" value="Unassembled WGS sequence"/>
</dbReference>
<name>A0ABR7EFV8_9FIRM</name>
<organism evidence="1 2">
    <name type="scientific">Christensenella tenuis</name>
    <dbReference type="NCBI Taxonomy" id="2763033"/>
    <lineage>
        <taxon>Bacteria</taxon>
        <taxon>Bacillati</taxon>
        <taxon>Bacillota</taxon>
        <taxon>Clostridia</taxon>
        <taxon>Christensenellales</taxon>
        <taxon>Christensenellaceae</taxon>
        <taxon>Christensenella</taxon>
    </lineage>
</organism>
<keyword evidence="2" id="KW-1185">Reference proteome</keyword>
<evidence type="ECO:0000313" key="1">
    <source>
        <dbReference type="EMBL" id="MBC5648645.1"/>
    </source>
</evidence>
<dbReference type="Gene3D" id="3.40.50.10620">
    <property type="entry name" value="PH0156-like domains"/>
    <property type="match status" value="1"/>
</dbReference>
<accession>A0ABR7EFV8</accession>
<comment type="caution">
    <text evidence="1">The sequence shown here is derived from an EMBL/GenBank/DDBJ whole genome shotgun (WGS) entry which is preliminary data.</text>
</comment>
<sequence>MKSIIICEGKTDAIILSYYLSKTDEWIFLSKKESQCRGISERILEFGIENSMTQEFSWYINPGEDLLCIYAVGGITAIKDGFAQVLDINSMSNSEPFERMVLLFDRDDEHAEHNILEDISRIIVSNSLEDVNLENNEWAELQYSERRQPLLILPLVIPFDTVGTLENFLLSCRKEIDYCENTLVEQCDKFTTSLETIENIKERYLKRRGIKSKISFGTYFSVVSPHRTFDAGDKILRSIPWENYSGFNDTFLELHKLCSVK</sequence>
<proteinExistence type="predicted"/>
<evidence type="ECO:0008006" key="3">
    <source>
        <dbReference type="Google" id="ProtNLM"/>
    </source>
</evidence>
<dbReference type="RefSeq" id="WP_186858145.1">
    <property type="nucleotide sequence ID" value="NZ_JACOON010000005.1"/>
</dbReference>
<gene>
    <name evidence="1" type="ORF">H8S18_09875</name>
</gene>
<dbReference type="EMBL" id="JACOON010000005">
    <property type="protein sequence ID" value="MBC5648645.1"/>
    <property type="molecule type" value="Genomic_DNA"/>
</dbReference>
<reference evidence="1 2" key="1">
    <citation type="submission" date="2020-08" db="EMBL/GenBank/DDBJ databases">
        <title>Genome public.</title>
        <authorList>
            <person name="Liu C."/>
            <person name="Sun Q."/>
        </authorList>
    </citation>
    <scope>NUCLEOTIDE SEQUENCE [LARGE SCALE GENOMIC DNA]</scope>
    <source>
        <strain evidence="1 2">NSJ-35</strain>
    </source>
</reference>
<protein>
    <recommendedName>
        <fullName evidence="3">DUF4276 family protein</fullName>
    </recommendedName>
</protein>